<proteinExistence type="predicted"/>
<evidence type="ECO:0000313" key="1">
    <source>
        <dbReference type="EMBL" id="MFM1348194.1"/>
    </source>
</evidence>
<dbReference type="EMBL" id="JBBEST010000009">
    <property type="protein sequence ID" value="MFM1348194.1"/>
    <property type="molecule type" value="Genomic_DNA"/>
</dbReference>
<reference evidence="1 2" key="1">
    <citation type="journal article" date="2024" name="Infect. Genet. Evol.">
        <title>Characteristics and comparative genome analysis of Yersinia enterocolitica and related species associated with human infections in Switzerland 2019-2023.</title>
        <authorList>
            <person name="Stevens M.J.A."/>
            <person name="Horlbog J.A."/>
            <person name="Diethelm A."/>
            <person name="Stephan R."/>
            <person name="Nuesch-Inderbinen M."/>
        </authorList>
    </citation>
    <scope>NUCLEOTIDE SEQUENCE [LARGE SCALE GENOMIC DNA]</scope>
    <source>
        <strain evidence="1 2">N20-0302</strain>
    </source>
</reference>
<keyword evidence="2" id="KW-1185">Reference proteome</keyword>
<protein>
    <submittedName>
        <fullName evidence="1">Uncharacterized protein</fullName>
    </submittedName>
</protein>
<dbReference type="GeneID" id="93971659"/>
<evidence type="ECO:0000313" key="2">
    <source>
        <dbReference type="Proteomes" id="UP001629523"/>
    </source>
</evidence>
<dbReference type="Proteomes" id="UP001629523">
    <property type="component" value="Unassembled WGS sequence"/>
</dbReference>
<accession>A0ABW9F1Y1</accession>
<name>A0ABW9F1Y1_9GAMM</name>
<sequence length="75" mass="8436">MKEITDESKALLYDVMTEIKEDIKTIVNRYTGEEPCIELILNSECAAFQFLLDNKIEMKVTLSPALTILSPTPTA</sequence>
<comment type="caution">
    <text evidence="1">The sequence shown here is derived from an EMBL/GenBank/DDBJ whole genome shotgun (WGS) entry which is preliminary data.</text>
</comment>
<organism evidence="1 2">
    <name type="scientific">Yersinia proxima</name>
    <dbReference type="NCBI Taxonomy" id="2890316"/>
    <lineage>
        <taxon>Bacteria</taxon>
        <taxon>Pseudomonadati</taxon>
        <taxon>Pseudomonadota</taxon>
        <taxon>Gammaproteobacteria</taxon>
        <taxon>Enterobacterales</taxon>
        <taxon>Yersiniaceae</taxon>
        <taxon>Yersinia</taxon>
    </lineage>
</organism>
<dbReference type="RefSeq" id="WP_076707241.1">
    <property type="nucleotide sequence ID" value="NZ_CABHYG010000016.1"/>
</dbReference>
<gene>
    <name evidence="1" type="ORF">WFP14_16720</name>
</gene>